<evidence type="ECO:0000313" key="1">
    <source>
        <dbReference type="EMBL" id="EOQ38669.1"/>
    </source>
</evidence>
<protein>
    <submittedName>
        <fullName evidence="1">Uncharacterized protein</fullName>
    </submittedName>
</protein>
<dbReference type="RefSeq" id="WP_016147868.1">
    <property type="nucleotide sequence ID" value="NZ_KB976103.1"/>
</dbReference>
<dbReference type="HOGENOM" id="CLU_1145530_0_0_9"/>
<gene>
    <name evidence="1" type="ORF">HMPREF1526_01710</name>
</gene>
<proteinExistence type="predicted"/>
<dbReference type="Proteomes" id="UP000013981">
    <property type="component" value="Unassembled WGS sequence"/>
</dbReference>
<accession>R8W1S3</accession>
<keyword evidence="2" id="KW-1185">Reference proteome</keyword>
<comment type="caution">
    <text evidence="1">The sequence shown here is derived from an EMBL/GenBank/DDBJ whole genome shotgun (WGS) entry which is preliminary data.</text>
</comment>
<dbReference type="EMBL" id="AQOB01000004">
    <property type="protein sequence ID" value="EOQ38669.1"/>
    <property type="molecule type" value="Genomic_DNA"/>
</dbReference>
<reference evidence="1 2" key="1">
    <citation type="submission" date="2013-01" db="EMBL/GenBank/DDBJ databases">
        <title>The Genome Sequence of Butyricicoccus pullicaecorum 1.2.</title>
        <authorList>
            <consortium name="The Broad Institute Genome Sequencing Platform"/>
            <person name="Earl A."/>
            <person name="Ward D."/>
            <person name="Feldgarden M."/>
            <person name="Gevers D."/>
            <person name="Van Immerseel F."/>
            <person name="Eeckhaut V."/>
            <person name="Walker B."/>
            <person name="Young S.K."/>
            <person name="Zeng Q."/>
            <person name="Gargeya S."/>
            <person name="Fitzgerald M."/>
            <person name="Haas B."/>
            <person name="Abouelleil A."/>
            <person name="Alvarado L."/>
            <person name="Arachchi H.M."/>
            <person name="Berlin A.M."/>
            <person name="Chapman S.B."/>
            <person name="Dewar J."/>
            <person name="Goldberg J."/>
            <person name="Griggs A."/>
            <person name="Gujja S."/>
            <person name="Hansen M."/>
            <person name="Howarth C."/>
            <person name="Imamovic A."/>
            <person name="Larimer J."/>
            <person name="McCowan C."/>
            <person name="Murphy C."/>
            <person name="Neiman D."/>
            <person name="Pearson M."/>
            <person name="Priest M."/>
            <person name="Roberts A."/>
            <person name="Saif S."/>
            <person name="Shea T."/>
            <person name="Sisk P."/>
            <person name="Sykes S."/>
            <person name="Wortman J."/>
            <person name="Nusbaum C."/>
            <person name="Birren B."/>
        </authorList>
    </citation>
    <scope>NUCLEOTIDE SEQUENCE [LARGE SCALE GENOMIC DNA]</scope>
    <source>
        <strain evidence="1 2">1.2</strain>
    </source>
</reference>
<sequence length="242" mass="27840">MVNGDIYKQIEEHIRGRKFDQSNAIKIQEVKAQVYSLINGNRTQLKNVYGLGCFITDSTMMSDSELLLAILKNCDEEVLLGLEIEFGKKSKISEIIREKILNISAPKNENTEETITTLESMLKESEKVNNKLYSLVCKYMDERGFQSDAEFYNSIFMSRQNFARIRNKAANIGKETVLWIICGLGLNYIQAYQVLSAAGYMFKPNDKRDVIISYITKNIEGYDLDLVNEVLYHFGLRTFFDN</sequence>
<evidence type="ECO:0000313" key="2">
    <source>
        <dbReference type="Proteomes" id="UP000013981"/>
    </source>
</evidence>
<name>R8W1S3_9FIRM</name>
<organism evidence="1 2">
    <name type="scientific">Butyricicoccus pullicaecorum 1.2</name>
    <dbReference type="NCBI Taxonomy" id="1203606"/>
    <lineage>
        <taxon>Bacteria</taxon>
        <taxon>Bacillati</taxon>
        <taxon>Bacillota</taxon>
        <taxon>Clostridia</taxon>
        <taxon>Eubacteriales</taxon>
        <taxon>Butyricicoccaceae</taxon>
        <taxon>Butyricicoccus</taxon>
    </lineage>
</organism>
<dbReference type="AlphaFoldDB" id="R8W1S3"/>